<dbReference type="Gene3D" id="2.30.30.40">
    <property type="entry name" value="SH3 Domains"/>
    <property type="match status" value="1"/>
</dbReference>
<feature type="domain" description="CheW-like" evidence="1">
    <location>
        <begin position="12"/>
        <end position="152"/>
    </location>
</feature>
<organism evidence="2 3">
    <name type="scientific">Leptonema illini</name>
    <dbReference type="NCBI Taxonomy" id="183"/>
    <lineage>
        <taxon>Bacteria</taxon>
        <taxon>Pseudomonadati</taxon>
        <taxon>Spirochaetota</taxon>
        <taxon>Spirochaetia</taxon>
        <taxon>Leptospirales</taxon>
        <taxon>Leptospiraceae</taxon>
        <taxon>Leptonema</taxon>
    </lineage>
</organism>
<evidence type="ECO:0000259" key="1">
    <source>
        <dbReference type="PROSITE" id="PS50851"/>
    </source>
</evidence>
<accession>A0A833GXK9</accession>
<dbReference type="PANTHER" id="PTHR22617:SF23">
    <property type="entry name" value="CHEMOTAXIS PROTEIN CHEW"/>
    <property type="match status" value="1"/>
</dbReference>
<dbReference type="Proteomes" id="UP000460298">
    <property type="component" value="Unassembled WGS sequence"/>
</dbReference>
<dbReference type="Gene3D" id="2.40.50.180">
    <property type="entry name" value="CheA-289, Domain 4"/>
    <property type="match status" value="1"/>
</dbReference>
<proteinExistence type="predicted"/>
<dbReference type="InterPro" id="IPR039315">
    <property type="entry name" value="CheW"/>
</dbReference>
<dbReference type="RefSeq" id="WP_002772499.1">
    <property type="nucleotide sequence ID" value="NZ_JQDG01000036.1"/>
</dbReference>
<dbReference type="PANTHER" id="PTHR22617">
    <property type="entry name" value="CHEMOTAXIS SENSOR HISTIDINE KINASE-RELATED"/>
    <property type="match status" value="1"/>
</dbReference>
<dbReference type="InterPro" id="IPR036061">
    <property type="entry name" value="CheW-like_dom_sf"/>
</dbReference>
<dbReference type="SMART" id="SM00260">
    <property type="entry name" value="CheW"/>
    <property type="match status" value="1"/>
</dbReference>
<dbReference type="PROSITE" id="PS50851">
    <property type="entry name" value="CHEW"/>
    <property type="match status" value="1"/>
</dbReference>
<comment type="caution">
    <text evidence="2">The sequence shown here is derived from an EMBL/GenBank/DDBJ whole genome shotgun (WGS) entry which is preliminary data.</text>
</comment>
<dbReference type="GO" id="GO:0007165">
    <property type="term" value="P:signal transduction"/>
    <property type="evidence" value="ECO:0007669"/>
    <property type="project" value="InterPro"/>
</dbReference>
<protein>
    <submittedName>
        <fullName evidence="2">Purine-binding chemotaxis protein CheW</fullName>
    </submittedName>
</protein>
<evidence type="ECO:0000313" key="2">
    <source>
        <dbReference type="EMBL" id="KAB2929012.1"/>
    </source>
</evidence>
<dbReference type="EMBL" id="WBUI01000039">
    <property type="protein sequence ID" value="KAB2929012.1"/>
    <property type="molecule type" value="Genomic_DNA"/>
</dbReference>
<reference evidence="2 3" key="1">
    <citation type="submission" date="2019-10" db="EMBL/GenBank/DDBJ databases">
        <title>Extracellular Electron Transfer in a Candidatus Methanoperedens spp. Enrichment Culture.</title>
        <authorList>
            <person name="Berger S."/>
            <person name="Rangel Shaw D."/>
            <person name="Berben T."/>
            <person name="In 'T Zandt M."/>
            <person name="Frank J."/>
            <person name="Reimann J."/>
            <person name="Jetten M.S.M."/>
            <person name="Welte C.U."/>
        </authorList>
    </citation>
    <scope>NUCLEOTIDE SEQUENCE [LARGE SCALE GENOMIC DNA]</scope>
    <source>
        <strain evidence="2">SB12</strain>
    </source>
</reference>
<dbReference type="Pfam" id="PF01584">
    <property type="entry name" value="CheW"/>
    <property type="match status" value="1"/>
</dbReference>
<dbReference type="AlphaFoldDB" id="A0A833GXK9"/>
<gene>
    <name evidence="2" type="ORF">F9K24_21170</name>
</gene>
<sequence length="164" mass="18554">MAQPVSRGAQPDNKYVIFMMKDEEYGLEVLKVHEIVRIESIIPVPHSRPYFLGMMDIRGKVIPIIDLKGKLELDEGGTGNPDRAIIIEVEKRRIGLAVDRVSSVVQFRPEDIDQGPPAVKSVHTRYISGIGKLKERFIVLMNLDHLFSGEELSELFSQQRVGKM</sequence>
<dbReference type="SUPFAM" id="SSF50341">
    <property type="entry name" value="CheW-like"/>
    <property type="match status" value="1"/>
</dbReference>
<dbReference type="GO" id="GO:0006935">
    <property type="term" value="P:chemotaxis"/>
    <property type="evidence" value="ECO:0007669"/>
    <property type="project" value="InterPro"/>
</dbReference>
<dbReference type="GO" id="GO:0005829">
    <property type="term" value="C:cytosol"/>
    <property type="evidence" value="ECO:0007669"/>
    <property type="project" value="TreeGrafter"/>
</dbReference>
<evidence type="ECO:0000313" key="3">
    <source>
        <dbReference type="Proteomes" id="UP000460298"/>
    </source>
</evidence>
<dbReference type="InterPro" id="IPR002545">
    <property type="entry name" value="CheW-lke_dom"/>
</dbReference>
<dbReference type="OrthoDB" id="9794382at2"/>
<name>A0A833GXK9_9LEPT</name>